<evidence type="ECO:0000313" key="2">
    <source>
        <dbReference type="Proteomes" id="UP000290624"/>
    </source>
</evidence>
<dbReference type="EMBL" id="PPCV01000012">
    <property type="protein sequence ID" value="RXW31196.1"/>
    <property type="molecule type" value="Genomic_DNA"/>
</dbReference>
<accession>A0A4Q2EF25</accession>
<dbReference type="Gene3D" id="3.30.70.1210">
    <property type="entry name" value="Crispr-associated protein, domain 2"/>
    <property type="match status" value="1"/>
</dbReference>
<dbReference type="NCBIfam" id="TIGR01907">
    <property type="entry name" value="casE_Cse3"/>
    <property type="match status" value="1"/>
</dbReference>
<dbReference type="Gene3D" id="3.30.70.1200">
    <property type="entry name" value="Crispr-associated protein, domain 1"/>
    <property type="match status" value="1"/>
</dbReference>
<name>A0A4Q2EF25_9ACTN</name>
<dbReference type="Proteomes" id="UP000290624">
    <property type="component" value="Unassembled WGS sequence"/>
</dbReference>
<dbReference type="InterPro" id="IPR010179">
    <property type="entry name" value="CRISPR-assoc_prot_Cse3"/>
</dbReference>
<dbReference type="OrthoDB" id="9795689at2"/>
<dbReference type="AlphaFoldDB" id="A0A4Q2EF25"/>
<proteinExistence type="predicted"/>
<dbReference type="CDD" id="cd09727">
    <property type="entry name" value="Cas6_I-E"/>
    <property type="match status" value="1"/>
</dbReference>
<protein>
    <submittedName>
        <fullName evidence="1">Type I-E CRISPR-associated protein Cas6/Cse3/CasE</fullName>
    </submittedName>
</protein>
<dbReference type="SMART" id="SM01101">
    <property type="entry name" value="CRISPR_assoc"/>
    <property type="match status" value="1"/>
</dbReference>
<sequence>MYFTHMPLNPTRRGTRDLVASPQRMHAAVLAGFLPDVADRDRILWRLDNPERHRLDLYVVSPQEPSFEGLADQAGWPAQPTWRTAPYEPLLDSLEAGQQWVFRLRANPVRSMRMGDGERGRRVPISGEENRMDWLLRQGVAHGFTVPSGAHDRPNARVSEERTEQFRRRSGTGTVTLKTVTFDGLLQVTDPVALREALLSGLGPAKGYGCGLVTLARPT</sequence>
<comment type="caution">
    <text evidence="1">The sequence shown here is derived from an EMBL/GenBank/DDBJ whole genome shotgun (WGS) entry which is preliminary data.</text>
</comment>
<organism evidence="1 2">
    <name type="scientific">Propioniciclava flava</name>
    <dbReference type="NCBI Taxonomy" id="2072026"/>
    <lineage>
        <taxon>Bacteria</taxon>
        <taxon>Bacillati</taxon>
        <taxon>Actinomycetota</taxon>
        <taxon>Actinomycetes</taxon>
        <taxon>Propionibacteriales</taxon>
        <taxon>Propionibacteriaceae</taxon>
        <taxon>Propioniciclava</taxon>
    </lineage>
</organism>
<reference evidence="1 2" key="1">
    <citation type="submission" date="2018-01" db="EMBL/GenBank/DDBJ databases">
        <title>Lactibacter flavus gen. nov., sp. nov., a novel bacterium of the family Propionibacteriaceae isolated from raw milk and dairy products.</title>
        <authorList>
            <person name="Wenning M."/>
            <person name="Breitenwieser F."/>
            <person name="Huptas C."/>
            <person name="von Neubeck M."/>
            <person name="Busse H.-J."/>
            <person name="Scherer S."/>
        </authorList>
    </citation>
    <scope>NUCLEOTIDE SEQUENCE [LARGE SCALE GENOMIC DNA]</scope>
    <source>
        <strain evidence="1 2">VG341</strain>
    </source>
</reference>
<evidence type="ECO:0000313" key="1">
    <source>
        <dbReference type="EMBL" id="RXW31196.1"/>
    </source>
</evidence>
<dbReference type="SUPFAM" id="SSF117987">
    <property type="entry name" value="CRISPR-associated protein"/>
    <property type="match status" value="2"/>
</dbReference>
<keyword evidence="2" id="KW-1185">Reference proteome</keyword>
<gene>
    <name evidence="1" type="primary">cas6e</name>
    <name evidence="1" type="ORF">C1706_13520</name>
</gene>
<dbReference type="Pfam" id="PF08798">
    <property type="entry name" value="CRISPR_assoc"/>
    <property type="match status" value="1"/>
</dbReference>